<evidence type="ECO:0000313" key="1">
    <source>
        <dbReference type="EMBL" id="SET68910.1"/>
    </source>
</evidence>
<dbReference type="AlphaFoldDB" id="A0A1I0GDH5"/>
<protein>
    <submittedName>
        <fullName evidence="1">Uncharacterized protein</fullName>
    </submittedName>
</protein>
<sequence>MDNEQLLISLAYDFIKFLVAYFCSRLLYEGVYKRLRYGNWDLIVRRGDEELARRKMGHNLAEKVRDKNELSVYVKGVVSPFATLNVDIASERAEEIGLININDDLREIVVDIAKNPQLPPKKTFNLFRLFKFS</sequence>
<dbReference type="RefSeq" id="WP_090662137.1">
    <property type="nucleotide sequence ID" value="NZ_FOIA01000065.1"/>
</dbReference>
<reference evidence="2" key="1">
    <citation type="submission" date="2016-10" db="EMBL/GenBank/DDBJ databases">
        <authorList>
            <person name="Varghese N."/>
            <person name="Submissions S."/>
        </authorList>
    </citation>
    <scope>NUCLEOTIDE SEQUENCE [LARGE SCALE GENOMIC DNA]</scope>
    <source>
        <strain evidence="2">Nm71</strain>
    </source>
</reference>
<accession>A0A1I0GDH5</accession>
<evidence type="ECO:0000313" key="2">
    <source>
        <dbReference type="Proteomes" id="UP000199345"/>
    </source>
</evidence>
<dbReference type="EMBL" id="FOIA01000065">
    <property type="protein sequence ID" value="SET68910.1"/>
    <property type="molecule type" value="Genomic_DNA"/>
</dbReference>
<dbReference type="Proteomes" id="UP000199345">
    <property type="component" value="Unassembled WGS sequence"/>
</dbReference>
<keyword evidence="2" id="KW-1185">Reference proteome</keyword>
<name>A0A1I0GDH5_9PROT</name>
<gene>
    <name evidence="1" type="ORF">SAMN05216326_1653</name>
</gene>
<proteinExistence type="predicted"/>
<organism evidence="1 2">
    <name type="scientific">Nitrosomonas marina</name>
    <dbReference type="NCBI Taxonomy" id="917"/>
    <lineage>
        <taxon>Bacteria</taxon>
        <taxon>Pseudomonadati</taxon>
        <taxon>Pseudomonadota</taxon>
        <taxon>Betaproteobacteria</taxon>
        <taxon>Nitrosomonadales</taxon>
        <taxon>Nitrosomonadaceae</taxon>
        <taxon>Nitrosomonas</taxon>
    </lineage>
</organism>